<evidence type="ECO:0000313" key="2">
    <source>
        <dbReference type="EMBL" id="SCF42440.1"/>
    </source>
</evidence>
<dbReference type="InterPro" id="IPR049240">
    <property type="entry name" value="DUF6875"/>
</dbReference>
<evidence type="ECO:0000259" key="1">
    <source>
        <dbReference type="Pfam" id="PF21780"/>
    </source>
</evidence>
<feature type="domain" description="DUF6875" evidence="1">
    <location>
        <begin position="43"/>
        <end position="216"/>
    </location>
</feature>
<dbReference type="AlphaFoldDB" id="A0A1C5AB52"/>
<reference evidence="3" key="1">
    <citation type="submission" date="2016-06" db="EMBL/GenBank/DDBJ databases">
        <authorList>
            <person name="Varghese N."/>
            <person name="Submissions Spin"/>
        </authorList>
    </citation>
    <scope>NUCLEOTIDE SEQUENCE [LARGE SCALE GENOMIC DNA]</scope>
    <source>
        <strain evidence="3">DSM 44100</strain>
    </source>
</reference>
<organism evidence="2 3">
    <name type="scientific">Micromonospora matsumotoense</name>
    <dbReference type="NCBI Taxonomy" id="121616"/>
    <lineage>
        <taxon>Bacteria</taxon>
        <taxon>Bacillati</taxon>
        <taxon>Actinomycetota</taxon>
        <taxon>Actinomycetes</taxon>
        <taxon>Micromonosporales</taxon>
        <taxon>Micromonosporaceae</taxon>
        <taxon>Micromonospora</taxon>
    </lineage>
</organism>
<dbReference type="Proteomes" id="UP000198797">
    <property type="component" value="Unassembled WGS sequence"/>
</dbReference>
<dbReference type="STRING" id="121616.GA0070216_11573"/>
<dbReference type="EMBL" id="FMCU01000015">
    <property type="protein sequence ID" value="SCF42440.1"/>
    <property type="molecule type" value="Genomic_DNA"/>
</dbReference>
<dbReference type="RefSeq" id="WP_091250937.1">
    <property type="nucleotide sequence ID" value="NZ_FMCU01000015.1"/>
</dbReference>
<keyword evidence="3" id="KW-1185">Reference proteome</keyword>
<sequence>MRAAPLPSQRTSSGFARVEPGSLTSAADAAHLFPRFPMYRQGLEWLARFVTRSHPDLGRPGAVCPRLAPALRTDTVWLVAIALTGASPEHSVEASQALGHLFEGLATPEQRQSAALLGFFPDLPAQNAAAFIDGGHRLVRPWFVERGLMLGEFHPTSTVGGVHNRDLPVMRCPAPMFAVRAITPHDLMFLDQPDTPPVDRLAYLEAFDRHVGARLNQAARVGLHSRIDEVRAALTSGGPS</sequence>
<dbReference type="OrthoDB" id="8420726at2"/>
<proteinExistence type="predicted"/>
<gene>
    <name evidence="2" type="ORF">GA0070216_11573</name>
</gene>
<evidence type="ECO:0000313" key="3">
    <source>
        <dbReference type="Proteomes" id="UP000198797"/>
    </source>
</evidence>
<protein>
    <recommendedName>
        <fullName evidence="1">DUF6875 domain-containing protein</fullName>
    </recommendedName>
</protein>
<name>A0A1C5AB52_9ACTN</name>
<dbReference type="Pfam" id="PF21780">
    <property type="entry name" value="DUF6875"/>
    <property type="match status" value="1"/>
</dbReference>
<accession>A0A1C5AB52</accession>